<dbReference type="PANTHER" id="PTHR48100">
    <property type="entry name" value="BROAD-SPECIFICITY PHOSPHATASE YOR283W-RELATED"/>
    <property type="match status" value="1"/>
</dbReference>
<dbReference type="Gene3D" id="3.40.50.1240">
    <property type="entry name" value="Phosphoglycerate mutase-like"/>
    <property type="match status" value="1"/>
</dbReference>
<reference evidence="2" key="1">
    <citation type="submission" date="2017-09" db="EMBL/GenBank/DDBJ databases">
        <authorList>
            <person name="Zhang Y."/>
            <person name="Huang X."/>
            <person name="Liu J."/>
            <person name="Lu L."/>
            <person name="Peng K."/>
        </authorList>
    </citation>
    <scope>NUCLEOTIDE SEQUENCE [LARGE SCALE GENOMIC DNA]</scope>
    <source>
        <strain evidence="2">S-XJ-1</strain>
    </source>
</reference>
<name>A0A2A2WLM8_9ACTN</name>
<accession>A0A2A2WLM8</accession>
<organism evidence="1 2">
    <name type="scientific">Dietzia natronolimnaea</name>
    <dbReference type="NCBI Taxonomy" id="161920"/>
    <lineage>
        <taxon>Bacteria</taxon>
        <taxon>Bacillati</taxon>
        <taxon>Actinomycetota</taxon>
        <taxon>Actinomycetes</taxon>
        <taxon>Mycobacteriales</taxon>
        <taxon>Dietziaceae</taxon>
        <taxon>Dietzia</taxon>
    </lineage>
</organism>
<keyword evidence="2" id="KW-1185">Reference proteome</keyword>
<sequence length="215" mass="22972">MSGGPGWTGAAGRPTRIVLARHGQTPLSVDRRYSGQGDPDLTELGVLQAERTAERLARLPGLSAVVSSPLRRCLGTAERAAEATGVPLMVEDDLIETDFGQWEGLTFTEAAEQDPALHSRWMSDTAVPPPGGESFAVVRARVERGLRRIVAENPGGVVAVVSHVTPIKLAIRAALDAGDELLFRLHLDLASVSDVRFYPDGPTSVHLVNDTSHLD</sequence>
<dbReference type="GO" id="GO:0016791">
    <property type="term" value="F:phosphatase activity"/>
    <property type="evidence" value="ECO:0007669"/>
    <property type="project" value="TreeGrafter"/>
</dbReference>
<dbReference type="Proteomes" id="UP000218810">
    <property type="component" value="Unassembled WGS sequence"/>
</dbReference>
<proteinExistence type="predicted"/>
<dbReference type="PANTHER" id="PTHR48100:SF1">
    <property type="entry name" value="HISTIDINE PHOSPHATASE FAMILY PROTEIN-RELATED"/>
    <property type="match status" value="1"/>
</dbReference>
<dbReference type="EMBL" id="NTGA01000029">
    <property type="protein sequence ID" value="PAY22119.1"/>
    <property type="molecule type" value="Genomic_DNA"/>
</dbReference>
<dbReference type="SMART" id="SM00855">
    <property type="entry name" value="PGAM"/>
    <property type="match status" value="1"/>
</dbReference>
<dbReference type="CDD" id="cd07067">
    <property type="entry name" value="HP_PGM_like"/>
    <property type="match status" value="1"/>
</dbReference>
<evidence type="ECO:0000313" key="2">
    <source>
        <dbReference type="Proteomes" id="UP000218810"/>
    </source>
</evidence>
<gene>
    <name evidence="1" type="ORF">CEY15_15200</name>
</gene>
<evidence type="ECO:0000313" key="1">
    <source>
        <dbReference type="EMBL" id="PAY22119.1"/>
    </source>
</evidence>
<dbReference type="AlphaFoldDB" id="A0A2A2WLM8"/>
<dbReference type="InterPro" id="IPR013078">
    <property type="entry name" value="His_Pase_superF_clade-1"/>
</dbReference>
<dbReference type="InterPro" id="IPR050275">
    <property type="entry name" value="PGM_Phosphatase"/>
</dbReference>
<dbReference type="OrthoDB" id="5296884at2"/>
<dbReference type="Pfam" id="PF00300">
    <property type="entry name" value="His_Phos_1"/>
    <property type="match status" value="1"/>
</dbReference>
<protein>
    <submittedName>
        <fullName evidence="1">Histidine phosphatase family protein</fullName>
    </submittedName>
</protein>
<dbReference type="InterPro" id="IPR029033">
    <property type="entry name" value="His_PPase_superfam"/>
</dbReference>
<dbReference type="GO" id="GO:0005737">
    <property type="term" value="C:cytoplasm"/>
    <property type="evidence" value="ECO:0007669"/>
    <property type="project" value="TreeGrafter"/>
</dbReference>
<comment type="caution">
    <text evidence="1">The sequence shown here is derived from an EMBL/GenBank/DDBJ whole genome shotgun (WGS) entry which is preliminary data.</text>
</comment>
<dbReference type="SUPFAM" id="SSF53254">
    <property type="entry name" value="Phosphoglycerate mutase-like"/>
    <property type="match status" value="1"/>
</dbReference>